<dbReference type="OrthoDB" id="9808367at2"/>
<evidence type="ECO:0000256" key="2">
    <source>
        <dbReference type="ARBA" id="ARBA00005947"/>
    </source>
</evidence>
<comment type="similarity">
    <text evidence="2">Belongs to the histone deacetylase family.</text>
</comment>
<keyword evidence="3" id="KW-0479">Metal-binding</keyword>
<dbReference type="AlphaFoldDB" id="A0A1H6DAA6"/>
<dbReference type="PANTHER" id="PTHR10625">
    <property type="entry name" value="HISTONE DEACETYLASE HDAC1-RELATED"/>
    <property type="match status" value="1"/>
</dbReference>
<evidence type="ECO:0000259" key="6">
    <source>
        <dbReference type="Pfam" id="PF00850"/>
    </source>
</evidence>
<protein>
    <submittedName>
        <fullName evidence="7">Acetoin utilization deacetylase AcuC</fullName>
    </submittedName>
</protein>
<evidence type="ECO:0000256" key="3">
    <source>
        <dbReference type="ARBA" id="ARBA00022723"/>
    </source>
</evidence>
<dbReference type="Gene3D" id="3.40.800.20">
    <property type="entry name" value="Histone deacetylase domain"/>
    <property type="match status" value="1"/>
</dbReference>
<dbReference type="GO" id="GO:0040029">
    <property type="term" value="P:epigenetic regulation of gene expression"/>
    <property type="evidence" value="ECO:0007669"/>
    <property type="project" value="TreeGrafter"/>
</dbReference>
<dbReference type="GO" id="GO:0004407">
    <property type="term" value="F:histone deacetylase activity"/>
    <property type="evidence" value="ECO:0007669"/>
    <property type="project" value="TreeGrafter"/>
</dbReference>
<dbReference type="EMBL" id="FNVQ01000005">
    <property type="protein sequence ID" value="SEG81753.1"/>
    <property type="molecule type" value="Genomic_DNA"/>
</dbReference>
<dbReference type="InterPro" id="IPR023696">
    <property type="entry name" value="Ureohydrolase_dom_sf"/>
</dbReference>
<name>A0A1H6DAA6_9GAMM</name>
<proteinExistence type="inferred from homology"/>
<dbReference type="GO" id="GO:0046872">
    <property type="term" value="F:metal ion binding"/>
    <property type="evidence" value="ECO:0007669"/>
    <property type="project" value="UniProtKB-KW"/>
</dbReference>
<dbReference type="GO" id="GO:0016787">
    <property type="term" value="F:hydrolase activity"/>
    <property type="evidence" value="ECO:0007669"/>
    <property type="project" value="UniProtKB-KW"/>
</dbReference>
<dbReference type="Pfam" id="PF00850">
    <property type="entry name" value="Hist_deacetyl"/>
    <property type="match status" value="1"/>
</dbReference>
<dbReference type="PANTHER" id="PTHR10625:SF17">
    <property type="entry name" value="HISTONE DEACETYLASE 8"/>
    <property type="match status" value="1"/>
</dbReference>
<reference evidence="7 8" key="1">
    <citation type="submission" date="2016-10" db="EMBL/GenBank/DDBJ databases">
        <authorList>
            <person name="de Groot N.N."/>
        </authorList>
    </citation>
    <scope>NUCLEOTIDE SEQUENCE [LARGE SCALE GENOMIC DNA]</scope>
    <source>
        <strain evidence="7 8">DSM 22012</strain>
    </source>
</reference>
<dbReference type="Proteomes" id="UP000236745">
    <property type="component" value="Unassembled WGS sequence"/>
</dbReference>
<evidence type="ECO:0000256" key="5">
    <source>
        <dbReference type="ARBA" id="ARBA00022833"/>
    </source>
</evidence>
<dbReference type="CDD" id="cd10001">
    <property type="entry name" value="HDAC_classII_APAH"/>
    <property type="match status" value="1"/>
</dbReference>
<feature type="domain" description="Histone deacetylase" evidence="6">
    <location>
        <begin position="49"/>
        <end position="336"/>
    </location>
</feature>
<comment type="cofactor">
    <cofactor evidence="1">
        <name>Zn(2+)</name>
        <dbReference type="ChEBI" id="CHEBI:29105"/>
    </cofactor>
</comment>
<organism evidence="7 8">
    <name type="scientific">Marinobacterium lutimaris</name>
    <dbReference type="NCBI Taxonomy" id="568106"/>
    <lineage>
        <taxon>Bacteria</taxon>
        <taxon>Pseudomonadati</taxon>
        <taxon>Pseudomonadota</taxon>
        <taxon>Gammaproteobacteria</taxon>
        <taxon>Oceanospirillales</taxon>
        <taxon>Oceanospirillaceae</taxon>
        <taxon>Marinobacterium</taxon>
    </lineage>
</organism>
<evidence type="ECO:0000256" key="1">
    <source>
        <dbReference type="ARBA" id="ARBA00001947"/>
    </source>
</evidence>
<dbReference type="InterPro" id="IPR000286">
    <property type="entry name" value="HDACs"/>
</dbReference>
<keyword evidence="8" id="KW-1185">Reference proteome</keyword>
<evidence type="ECO:0000313" key="7">
    <source>
        <dbReference type="EMBL" id="SEG81753.1"/>
    </source>
</evidence>
<evidence type="ECO:0000256" key="4">
    <source>
        <dbReference type="ARBA" id="ARBA00022801"/>
    </source>
</evidence>
<accession>A0A1H6DAA6</accession>
<dbReference type="SUPFAM" id="SSF52768">
    <property type="entry name" value="Arginase/deacetylase"/>
    <property type="match status" value="1"/>
</dbReference>
<dbReference type="InterPro" id="IPR037138">
    <property type="entry name" value="His_deacetylse_dom_sf"/>
</dbReference>
<keyword evidence="5" id="KW-0862">Zinc</keyword>
<dbReference type="PRINTS" id="PR01270">
    <property type="entry name" value="HDASUPER"/>
</dbReference>
<sequence length="339" mass="37141">MKAFYSADQSQHHPKFYMKNGKAIAARELPERGEIFLSSLSGLEIPVEKAKDFGPGVLSRVHSPDYLNFLETAYEQWQQLPDASEEIIPKSNPSRYAATYPEDIVGRVGWHLMDTSCPVGPGTWRGTYASAQTAQSAADHVARGEARHAYALCRPPGHHAYPDGAAGFCFINNSAVAAERLRETYERVAIIDIDLHHGNGTQAIFWRRRDVMTVSLHADPAGCYPHYWGYGHERGEGDGYGYNLNLPLPHGTSDDVYLDALESALEQVAAFAPDAIVIAQGLDASEQDPFGVLGITTEGYARIGARLRQLDKPTVIVQEGGYISPILGDNLAAVLKNFI</sequence>
<evidence type="ECO:0000313" key="8">
    <source>
        <dbReference type="Proteomes" id="UP000236745"/>
    </source>
</evidence>
<dbReference type="RefSeq" id="WP_104005076.1">
    <property type="nucleotide sequence ID" value="NZ_FNVQ01000005.1"/>
</dbReference>
<keyword evidence="4" id="KW-0378">Hydrolase</keyword>
<dbReference type="InterPro" id="IPR023801">
    <property type="entry name" value="His_deacetylse_dom"/>
</dbReference>
<gene>
    <name evidence="7" type="ORF">SAMN05444390_105252</name>
</gene>